<dbReference type="GO" id="GO:0008360">
    <property type="term" value="P:regulation of cell shape"/>
    <property type="evidence" value="ECO:0007669"/>
    <property type="project" value="UniProtKB-KW"/>
</dbReference>
<dbReference type="PIRSF" id="PIRSF038471">
    <property type="entry name" value="MreC"/>
    <property type="match status" value="1"/>
</dbReference>
<reference evidence="8 9" key="1">
    <citation type="submission" date="2018-07" db="EMBL/GenBank/DDBJ databases">
        <title>Genomic Encyclopedia of Type Strains, Phase IV (KMG-IV): sequencing the most valuable type-strain genomes for metagenomic binning, comparative biology and taxonomic classification.</title>
        <authorList>
            <person name="Goeker M."/>
        </authorList>
    </citation>
    <scope>NUCLEOTIDE SEQUENCE [LARGE SCALE GENOMIC DNA]</scope>
    <source>
        <strain evidence="8 9">DSM 27696</strain>
    </source>
</reference>
<comment type="similarity">
    <text evidence="1 5">Belongs to the MreC family.</text>
</comment>
<dbReference type="RefSeq" id="WP_114353399.1">
    <property type="nucleotide sequence ID" value="NZ_QPJJ01000009.1"/>
</dbReference>
<dbReference type="InterPro" id="IPR055342">
    <property type="entry name" value="MreC_beta-barrel_core"/>
</dbReference>
<organism evidence="8 9">
    <name type="scientific">Saliterribacillus persicus</name>
    <dbReference type="NCBI Taxonomy" id="930114"/>
    <lineage>
        <taxon>Bacteria</taxon>
        <taxon>Bacillati</taxon>
        <taxon>Bacillota</taxon>
        <taxon>Bacilli</taxon>
        <taxon>Bacillales</taxon>
        <taxon>Bacillaceae</taxon>
        <taxon>Saliterribacillus</taxon>
    </lineage>
</organism>
<dbReference type="InterPro" id="IPR007221">
    <property type="entry name" value="MreC"/>
</dbReference>
<dbReference type="InterPro" id="IPR042175">
    <property type="entry name" value="Cell/Rod_MreC_2"/>
</dbReference>
<evidence type="ECO:0000256" key="6">
    <source>
        <dbReference type="SAM" id="Coils"/>
    </source>
</evidence>
<evidence type="ECO:0000256" key="1">
    <source>
        <dbReference type="ARBA" id="ARBA00009369"/>
    </source>
</evidence>
<comment type="function">
    <text evidence="5">Involved in formation and maintenance of cell shape.</text>
</comment>
<dbReference type="AlphaFoldDB" id="A0A368XEX8"/>
<protein>
    <recommendedName>
        <fullName evidence="2 5">Cell shape-determining protein MreC</fullName>
    </recommendedName>
    <alternativeName>
        <fullName evidence="4 5">Cell shape protein MreC</fullName>
    </alternativeName>
</protein>
<evidence type="ECO:0000256" key="3">
    <source>
        <dbReference type="ARBA" id="ARBA00022960"/>
    </source>
</evidence>
<keyword evidence="6" id="KW-0175">Coiled coil</keyword>
<evidence type="ECO:0000256" key="4">
    <source>
        <dbReference type="ARBA" id="ARBA00032089"/>
    </source>
</evidence>
<dbReference type="PANTHER" id="PTHR34138">
    <property type="entry name" value="CELL SHAPE-DETERMINING PROTEIN MREC"/>
    <property type="match status" value="1"/>
</dbReference>
<feature type="coiled-coil region" evidence="6">
    <location>
        <begin position="68"/>
        <end position="112"/>
    </location>
</feature>
<dbReference type="Pfam" id="PF04085">
    <property type="entry name" value="MreC"/>
    <property type="match status" value="1"/>
</dbReference>
<feature type="domain" description="Rod shape-determining protein MreC beta-barrel core" evidence="7">
    <location>
        <begin position="122"/>
        <end position="275"/>
    </location>
</feature>
<dbReference type="Gene3D" id="2.40.10.340">
    <property type="entry name" value="Rod shape-determining protein MreC, domain 1"/>
    <property type="match status" value="1"/>
</dbReference>
<dbReference type="Proteomes" id="UP000252585">
    <property type="component" value="Unassembled WGS sequence"/>
</dbReference>
<keyword evidence="9" id="KW-1185">Reference proteome</keyword>
<dbReference type="Gene3D" id="2.40.10.350">
    <property type="entry name" value="Rod shape-determining protein MreC, domain 2"/>
    <property type="match status" value="1"/>
</dbReference>
<dbReference type="NCBIfam" id="TIGR00219">
    <property type="entry name" value="mreC"/>
    <property type="match status" value="1"/>
</dbReference>
<evidence type="ECO:0000256" key="2">
    <source>
        <dbReference type="ARBA" id="ARBA00013855"/>
    </source>
</evidence>
<proteinExistence type="inferred from homology"/>
<sequence length="291" mass="33085">MTFFRKKRLFILLISLMILVGLIGFTIRERSELTAVEDFIRDTTGWAQEIITVPVTFTTSVVSNVQEIKNVYRENQILKSRLSEYRKLQYQNQELSRETIELESLLDKTESLSDYTPIQASVIARSKEQWFEQITINRGTQNGVEPNMAVITGEGMIGKVQTASPFTSTVLLLNGFDRSNRISVEVNIEGEDTFPSGFILGYDEESESLLLEMNQRDTNAEEGNFVFSSGLGGIFPKGLEIGEIKEIRSDRYNLTDIAYVEPSADFEVLNHVIVVDRTMPQPQTEEEEENE</sequence>
<dbReference type="PANTHER" id="PTHR34138:SF1">
    <property type="entry name" value="CELL SHAPE-DETERMINING PROTEIN MREC"/>
    <property type="match status" value="1"/>
</dbReference>
<dbReference type="GO" id="GO:0005886">
    <property type="term" value="C:plasma membrane"/>
    <property type="evidence" value="ECO:0007669"/>
    <property type="project" value="TreeGrafter"/>
</dbReference>
<keyword evidence="3 5" id="KW-0133">Cell shape</keyword>
<dbReference type="OrthoDB" id="9792313at2"/>
<accession>A0A368XEX8</accession>
<dbReference type="InterPro" id="IPR042177">
    <property type="entry name" value="Cell/Rod_1"/>
</dbReference>
<evidence type="ECO:0000256" key="5">
    <source>
        <dbReference type="PIRNR" id="PIRNR038471"/>
    </source>
</evidence>
<dbReference type="EMBL" id="QPJJ01000009">
    <property type="protein sequence ID" value="RCW66405.1"/>
    <property type="molecule type" value="Genomic_DNA"/>
</dbReference>
<evidence type="ECO:0000313" key="9">
    <source>
        <dbReference type="Proteomes" id="UP000252585"/>
    </source>
</evidence>
<comment type="caution">
    <text evidence="8">The sequence shown here is derived from an EMBL/GenBank/DDBJ whole genome shotgun (WGS) entry which is preliminary data.</text>
</comment>
<name>A0A368XEX8_9BACI</name>
<gene>
    <name evidence="8" type="ORF">DFR57_109127</name>
</gene>
<evidence type="ECO:0000313" key="8">
    <source>
        <dbReference type="EMBL" id="RCW66405.1"/>
    </source>
</evidence>
<evidence type="ECO:0000259" key="7">
    <source>
        <dbReference type="Pfam" id="PF04085"/>
    </source>
</evidence>